<evidence type="ECO:0000313" key="2">
    <source>
        <dbReference type="Proteomes" id="UP000651482"/>
    </source>
</evidence>
<sequence length="142" mass="15940">MRRQAYIGIFYKGGLRLFTETGFIYDLPQNVSIAAPPDIRKTVLNRLYQDCAESGKLLRIAKPQRLHLPQDVVIAVREYVGTHFTLPLEISGEYCNVQIEEGTITEAFLDFITAVAESDSVYTKGITLDKIHQAMGIHSPIV</sequence>
<keyword evidence="2" id="KW-1185">Reference proteome</keyword>
<dbReference type="EMBL" id="JACRSN010000013">
    <property type="protein sequence ID" value="MBC8534146.1"/>
    <property type="molecule type" value="Genomic_DNA"/>
</dbReference>
<accession>A0A926DAA6</accession>
<organism evidence="1 2">
    <name type="scientific">Yeguia hominis</name>
    <dbReference type="NCBI Taxonomy" id="2763662"/>
    <lineage>
        <taxon>Bacteria</taxon>
        <taxon>Bacillati</taxon>
        <taxon>Bacillota</taxon>
        <taxon>Clostridia</taxon>
        <taxon>Eubacteriales</taxon>
        <taxon>Yeguiaceae</taxon>
        <taxon>Yeguia</taxon>
    </lineage>
</organism>
<evidence type="ECO:0000313" key="1">
    <source>
        <dbReference type="EMBL" id="MBC8534146.1"/>
    </source>
</evidence>
<gene>
    <name evidence="1" type="ORF">IAG03_09095</name>
</gene>
<protein>
    <submittedName>
        <fullName evidence="1">Uncharacterized protein</fullName>
    </submittedName>
</protein>
<dbReference type="RefSeq" id="WP_249319807.1">
    <property type="nucleotide sequence ID" value="NZ_JACRSN010000013.1"/>
</dbReference>
<dbReference type="Proteomes" id="UP000651482">
    <property type="component" value="Unassembled WGS sequence"/>
</dbReference>
<comment type="caution">
    <text evidence="1">The sequence shown here is derived from an EMBL/GenBank/DDBJ whole genome shotgun (WGS) entry which is preliminary data.</text>
</comment>
<name>A0A926DAA6_9FIRM</name>
<reference evidence="1" key="1">
    <citation type="submission" date="2020-08" db="EMBL/GenBank/DDBJ databases">
        <title>Genome public.</title>
        <authorList>
            <person name="Liu C."/>
            <person name="Sun Q."/>
        </authorList>
    </citation>
    <scope>NUCLEOTIDE SEQUENCE</scope>
    <source>
        <strain evidence="1">NSJ-40</strain>
    </source>
</reference>
<proteinExistence type="predicted"/>
<dbReference type="AlphaFoldDB" id="A0A926DAA6"/>